<dbReference type="Gene3D" id="3.40.30.10">
    <property type="entry name" value="Glutaredoxin"/>
    <property type="match status" value="1"/>
</dbReference>
<dbReference type="InterPro" id="IPR036249">
    <property type="entry name" value="Thioredoxin-like_sf"/>
</dbReference>
<organism evidence="2 3">
    <name type="scientific">Cuscuta campestris</name>
    <dbReference type="NCBI Taxonomy" id="132261"/>
    <lineage>
        <taxon>Eukaryota</taxon>
        <taxon>Viridiplantae</taxon>
        <taxon>Streptophyta</taxon>
        <taxon>Embryophyta</taxon>
        <taxon>Tracheophyta</taxon>
        <taxon>Spermatophyta</taxon>
        <taxon>Magnoliopsida</taxon>
        <taxon>eudicotyledons</taxon>
        <taxon>Gunneridae</taxon>
        <taxon>Pentapetalae</taxon>
        <taxon>asterids</taxon>
        <taxon>lamiids</taxon>
        <taxon>Solanales</taxon>
        <taxon>Convolvulaceae</taxon>
        <taxon>Cuscuteae</taxon>
        <taxon>Cuscuta</taxon>
        <taxon>Cuscuta subgen. Grammica</taxon>
        <taxon>Cuscuta sect. Cleistogrammica</taxon>
    </lineage>
</organism>
<name>A0A484LGL4_9ASTE</name>
<dbReference type="SUPFAM" id="SSF52833">
    <property type="entry name" value="Thioredoxin-like"/>
    <property type="match status" value="1"/>
</dbReference>
<dbReference type="InterPro" id="IPR013766">
    <property type="entry name" value="Thioredoxin_domain"/>
</dbReference>
<evidence type="ECO:0000259" key="1">
    <source>
        <dbReference type="PROSITE" id="PS51352"/>
    </source>
</evidence>
<keyword evidence="3" id="KW-1185">Reference proteome</keyword>
<dbReference type="EMBL" id="OOIL02001451">
    <property type="protein sequence ID" value="VFQ75477.1"/>
    <property type="molecule type" value="Genomic_DNA"/>
</dbReference>
<dbReference type="Proteomes" id="UP000595140">
    <property type="component" value="Unassembled WGS sequence"/>
</dbReference>
<dbReference type="OrthoDB" id="1288430at2759"/>
<dbReference type="PANTHER" id="PTHR10438">
    <property type="entry name" value="THIOREDOXIN"/>
    <property type="match status" value="1"/>
</dbReference>
<gene>
    <name evidence="2" type="ORF">CCAM_LOCUS17253</name>
</gene>
<dbReference type="PROSITE" id="PS51352">
    <property type="entry name" value="THIOREDOXIN_2"/>
    <property type="match status" value="1"/>
</dbReference>
<reference evidence="2 3" key="1">
    <citation type="submission" date="2018-04" db="EMBL/GenBank/DDBJ databases">
        <authorList>
            <person name="Vogel A."/>
        </authorList>
    </citation>
    <scope>NUCLEOTIDE SEQUENCE [LARGE SCALE GENOMIC DNA]</scope>
</reference>
<dbReference type="PRINTS" id="PR00421">
    <property type="entry name" value="THIOREDOXIN"/>
</dbReference>
<protein>
    <recommendedName>
        <fullName evidence="1">Thioredoxin domain-containing protein</fullName>
    </recommendedName>
</protein>
<feature type="domain" description="Thioredoxin" evidence="1">
    <location>
        <begin position="1"/>
        <end position="113"/>
    </location>
</feature>
<evidence type="ECO:0000313" key="3">
    <source>
        <dbReference type="Proteomes" id="UP000595140"/>
    </source>
</evidence>
<proteinExistence type="predicted"/>
<dbReference type="PANTHER" id="PTHR10438:SF425">
    <property type="entry name" value="THIOREDOXIN H1"/>
    <property type="match status" value="1"/>
</dbReference>
<sequence length="133" mass="15100">MAREGKVISCHTVTAWNEELCKGIQEKKLMVVDFTATWCSPCRTMGPVFSELARTTPDVIFLKVDVDELHTVASDWGIEGMPTFMFLKEGKILGSLVGAKKDELQKLLAKHTFKNASFSKFMNNAHSYYYYYS</sequence>
<dbReference type="CDD" id="cd02947">
    <property type="entry name" value="TRX_family"/>
    <property type="match status" value="1"/>
</dbReference>
<dbReference type="InterPro" id="IPR050620">
    <property type="entry name" value="Thioredoxin_H-type-like"/>
</dbReference>
<dbReference type="AlphaFoldDB" id="A0A484LGL4"/>
<evidence type="ECO:0000313" key="2">
    <source>
        <dbReference type="EMBL" id="VFQ75477.1"/>
    </source>
</evidence>
<accession>A0A484LGL4</accession>
<dbReference type="Pfam" id="PF00085">
    <property type="entry name" value="Thioredoxin"/>
    <property type="match status" value="1"/>
</dbReference>